<dbReference type="InterPro" id="IPR015813">
    <property type="entry name" value="Pyrv/PenolPyrv_kinase-like_dom"/>
</dbReference>
<proteinExistence type="predicted"/>
<dbReference type="GO" id="GO:0003824">
    <property type="term" value="F:catalytic activity"/>
    <property type="evidence" value="ECO:0007669"/>
    <property type="project" value="InterPro"/>
</dbReference>
<accession>A0A5C6TYP8</accession>
<organism evidence="1 2">
    <name type="scientific">Piscinibacter aquaticus</name>
    <dbReference type="NCBI Taxonomy" id="392597"/>
    <lineage>
        <taxon>Bacteria</taxon>
        <taxon>Pseudomonadati</taxon>
        <taxon>Pseudomonadota</taxon>
        <taxon>Betaproteobacteria</taxon>
        <taxon>Burkholderiales</taxon>
        <taxon>Sphaerotilaceae</taxon>
        <taxon>Piscinibacter</taxon>
    </lineage>
</organism>
<evidence type="ECO:0000313" key="1">
    <source>
        <dbReference type="EMBL" id="TXC65459.1"/>
    </source>
</evidence>
<keyword evidence="2" id="KW-1185">Reference proteome</keyword>
<gene>
    <name evidence="1" type="ORF">FSC37_03205</name>
</gene>
<reference evidence="1 2" key="1">
    <citation type="submission" date="2019-08" db="EMBL/GenBank/DDBJ databases">
        <authorList>
            <person name="Khan S.A."/>
            <person name="Jeon C.O."/>
            <person name="Jeong S.E."/>
        </authorList>
    </citation>
    <scope>NUCLEOTIDE SEQUENCE [LARGE SCALE GENOMIC DNA]</scope>
    <source>
        <strain evidence="2">IMCC1728</strain>
    </source>
</reference>
<comment type="caution">
    <text evidence="1">The sequence shown here is derived from an EMBL/GenBank/DDBJ whole genome shotgun (WGS) entry which is preliminary data.</text>
</comment>
<protein>
    <submittedName>
        <fullName evidence="1">Uncharacterized protein</fullName>
    </submittedName>
</protein>
<dbReference type="AlphaFoldDB" id="A0A5C6TYP8"/>
<name>A0A5C6TYP8_9BURK</name>
<sequence>MRGVDEVHIGLNDLHLEMKCRFMFQPLADGHVDRMAALLRDAQIPFGIGGVARVGEGLLPAELLLAEHARLGSTAAILSRTFHRQARSVHEIEAQMDFSDEVRKLREAYRAHCAAEPAVLESQHARVRAIVEQIVAKAAATGSGNTTATGNANG</sequence>
<dbReference type="EMBL" id="VOPW01000001">
    <property type="protein sequence ID" value="TXC65459.1"/>
    <property type="molecule type" value="Genomic_DNA"/>
</dbReference>
<evidence type="ECO:0000313" key="2">
    <source>
        <dbReference type="Proteomes" id="UP000321832"/>
    </source>
</evidence>
<dbReference type="Proteomes" id="UP000321832">
    <property type="component" value="Unassembled WGS sequence"/>
</dbReference>
<dbReference type="SUPFAM" id="SSF51621">
    <property type="entry name" value="Phosphoenolpyruvate/pyruvate domain"/>
    <property type="match status" value="1"/>
</dbReference>